<feature type="domain" description="RRM" evidence="11">
    <location>
        <begin position="303"/>
        <end position="382"/>
    </location>
</feature>
<reference evidence="12 13" key="1">
    <citation type="submission" date="2019-04" db="EMBL/GenBank/DDBJ databases">
        <title>Comparative genomics and transcriptomics to analyze fruiting body development in filamentous ascomycetes.</title>
        <authorList>
            <consortium name="DOE Joint Genome Institute"/>
            <person name="Lutkenhaus R."/>
            <person name="Traeger S."/>
            <person name="Breuer J."/>
            <person name="Kuo A."/>
            <person name="Lipzen A."/>
            <person name="Pangilinan J."/>
            <person name="Dilworth D."/>
            <person name="Sandor L."/>
            <person name="Poggeler S."/>
            <person name="Barry K."/>
            <person name="Grigoriev I.V."/>
            <person name="Nowrousian M."/>
        </authorList>
    </citation>
    <scope>NUCLEOTIDE SEQUENCE [LARGE SCALE GENOMIC DNA]</scope>
    <source>
        <strain evidence="12 13">CBS 389.68</strain>
    </source>
</reference>
<evidence type="ECO:0000313" key="12">
    <source>
        <dbReference type="EMBL" id="TGZ80927.1"/>
    </source>
</evidence>
<evidence type="ECO:0000256" key="10">
    <source>
        <dbReference type="SAM" id="MobiDB-lite"/>
    </source>
</evidence>
<evidence type="ECO:0000259" key="11">
    <source>
        <dbReference type="PROSITE" id="PS50102"/>
    </source>
</evidence>
<feature type="compositionally biased region" description="Basic residues" evidence="10">
    <location>
        <begin position="454"/>
        <end position="466"/>
    </location>
</feature>
<dbReference type="Proteomes" id="UP000298138">
    <property type="component" value="Unassembled WGS sequence"/>
</dbReference>
<comment type="similarity">
    <text evidence="3">Belongs to the RRM RBM34 family.</text>
</comment>
<dbReference type="SMART" id="SM00360">
    <property type="entry name" value="RRM"/>
    <property type="match status" value="2"/>
</dbReference>
<evidence type="ECO:0000256" key="3">
    <source>
        <dbReference type="ARBA" id="ARBA00007077"/>
    </source>
</evidence>
<protein>
    <recommendedName>
        <fullName evidence="4">Nucleolar protein 12</fullName>
    </recommendedName>
</protein>
<feature type="domain" description="RRM" evidence="11">
    <location>
        <begin position="197"/>
        <end position="295"/>
    </location>
</feature>
<dbReference type="InParanoid" id="A0A4S2MWE4"/>
<dbReference type="GO" id="GO:0003723">
    <property type="term" value="F:RNA binding"/>
    <property type="evidence" value="ECO:0007669"/>
    <property type="project" value="UniProtKB-UniRule"/>
</dbReference>
<keyword evidence="8" id="KW-0539">Nucleus</keyword>
<dbReference type="InterPro" id="IPR047189">
    <property type="entry name" value="RRM2_Nop12p-like"/>
</dbReference>
<dbReference type="Pfam" id="PF00076">
    <property type="entry name" value="RRM_1"/>
    <property type="match status" value="1"/>
</dbReference>
<dbReference type="InterPro" id="IPR035979">
    <property type="entry name" value="RBD_domain_sf"/>
</dbReference>
<keyword evidence="7 9" id="KW-0694">RNA-binding</keyword>
<comment type="function">
    <text evidence="1">Involved in pre-25S rRNA processing.</text>
</comment>
<feature type="region of interest" description="Disordered" evidence="10">
    <location>
        <begin position="386"/>
        <end position="411"/>
    </location>
</feature>
<keyword evidence="13" id="KW-1185">Reference proteome</keyword>
<dbReference type="PANTHER" id="PTHR23236:SF25">
    <property type="entry name" value="RNA-BINDING PROTEIN 34"/>
    <property type="match status" value="1"/>
</dbReference>
<feature type="compositionally biased region" description="Basic and acidic residues" evidence="10">
    <location>
        <begin position="1"/>
        <end position="16"/>
    </location>
</feature>
<dbReference type="InterPro" id="IPR012677">
    <property type="entry name" value="Nucleotide-bd_a/b_plait_sf"/>
</dbReference>
<feature type="region of interest" description="Disordered" evidence="10">
    <location>
        <begin position="1"/>
        <end position="180"/>
    </location>
</feature>
<evidence type="ECO:0000256" key="4">
    <source>
        <dbReference type="ARBA" id="ARBA00015520"/>
    </source>
</evidence>
<evidence type="ECO:0000256" key="1">
    <source>
        <dbReference type="ARBA" id="ARBA00002475"/>
    </source>
</evidence>
<dbReference type="OrthoDB" id="442677at2759"/>
<evidence type="ECO:0000256" key="8">
    <source>
        <dbReference type="ARBA" id="ARBA00023242"/>
    </source>
</evidence>
<evidence type="ECO:0000256" key="9">
    <source>
        <dbReference type="PROSITE-ProRule" id="PRU00176"/>
    </source>
</evidence>
<comment type="subcellular location">
    <subcellularLocation>
        <location evidence="2">Nucleus</location>
        <location evidence="2">Nucleolus</location>
    </subcellularLocation>
</comment>
<dbReference type="EMBL" id="ML220122">
    <property type="protein sequence ID" value="TGZ80927.1"/>
    <property type="molecule type" value="Genomic_DNA"/>
</dbReference>
<feature type="region of interest" description="Disordered" evidence="10">
    <location>
        <begin position="443"/>
        <end position="482"/>
    </location>
</feature>
<feature type="compositionally biased region" description="Basic and acidic residues" evidence="10">
    <location>
        <begin position="130"/>
        <end position="143"/>
    </location>
</feature>
<evidence type="ECO:0000313" key="13">
    <source>
        <dbReference type="Proteomes" id="UP000298138"/>
    </source>
</evidence>
<name>A0A4S2MWE4_9PEZI</name>
<feature type="compositionally biased region" description="Acidic residues" evidence="10">
    <location>
        <begin position="54"/>
        <end position="101"/>
    </location>
</feature>
<dbReference type="PROSITE" id="PS50102">
    <property type="entry name" value="RRM"/>
    <property type="match status" value="2"/>
</dbReference>
<dbReference type="InterPro" id="IPR000504">
    <property type="entry name" value="RRM_dom"/>
</dbReference>
<keyword evidence="5" id="KW-0690">Ribosome biogenesis</keyword>
<dbReference type="CDD" id="cd12670">
    <property type="entry name" value="RRM2_Nop12p_like"/>
    <property type="match status" value="1"/>
</dbReference>
<dbReference type="GO" id="GO:0006364">
    <property type="term" value="P:rRNA processing"/>
    <property type="evidence" value="ECO:0007669"/>
    <property type="project" value="UniProtKB-KW"/>
</dbReference>
<dbReference type="AlphaFoldDB" id="A0A4S2MWE4"/>
<dbReference type="PANTHER" id="PTHR23236">
    <property type="entry name" value="EUKARYOTIC TRANSLATION INITIATION FACTOR 4B/4H"/>
    <property type="match status" value="1"/>
</dbReference>
<dbReference type="STRING" id="341454.A0A4S2MWE4"/>
<dbReference type="SUPFAM" id="SSF54928">
    <property type="entry name" value="RNA-binding domain, RBD"/>
    <property type="match status" value="2"/>
</dbReference>
<organism evidence="12 13">
    <name type="scientific">Ascodesmis nigricans</name>
    <dbReference type="NCBI Taxonomy" id="341454"/>
    <lineage>
        <taxon>Eukaryota</taxon>
        <taxon>Fungi</taxon>
        <taxon>Dikarya</taxon>
        <taxon>Ascomycota</taxon>
        <taxon>Pezizomycotina</taxon>
        <taxon>Pezizomycetes</taxon>
        <taxon>Pezizales</taxon>
        <taxon>Ascodesmidaceae</taxon>
        <taxon>Ascodesmis</taxon>
    </lineage>
</organism>
<evidence type="ECO:0000256" key="7">
    <source>
        <dbReference type="ARBA" id="ARBA00022884"/>
    </source>
</evidence>
<feature type="compositionally biased region" description="Acidic residues" evidence="10">
    <location>
        <begin position="157"/>
        <end position="167"/>
    </location>
</feature>
<evidence type="ECO:0000256" key="6">
    <source>
        <dbReference type="ARBA" id="ARBA00022552"/>
    </source>
</evidence>
<sequence>MGSKSKEKSSGKERSKSKPTKTAPPVEKIDATLASLFETSLGAVKAPPKPIPRDDDDEDEDNEAVAPDEDLSSIDGSLPDDDDDEDEDKEIPGADEDSEDTADTKDNSRSRKRKRQREDENLEANYMSKLADDEIRQEKKSKSSSDATTNEEVAGSDNEDESDDDDATEKPETASKPAILHETVAGTAETELQKSQRTVFLGNVPTGVITSKTDFKTFKTFFKAAGKVESLRFRSVAFSEQIPRKAAFVQHKLHEKASSVNAYMVFADAAAARKALKFNGEVVLGNHIRVDSVAHPAPHEPKKCVFVGNLDFEAQEESLWKHFLSCGKVESVRIVRDPKTNMGKGFAYVQFEDLMSVDQALLLDGKKMEGDRRALRVTRAKTIKRKDQKSGTSVFKKPQPKKQGFVPRADPKQQATLGRATKLLGKAGAAQLKKQTKIIEGLRANETTDAGVKKGPKKNKGAKKRIRTTERSMAWKQKQASK</sequence>
<gene>
    <name evidence="12" type="ORF">EX30DRAFT_341249</name>
</gene>
<keyword evidence="6" id="KW-0698">rRNA processing</keyword>
<dbReference type="FunCoup" id="A0A4S2MWE4">
    <property type="interactions" value="745"/>
</dbReference>
<evidence type="ECO:0000256" key="5">
    <source>
        <dbReference type="ARBA" id="ARBA00022517"/>
    </source>
</evidence>
<evidence type="ECO:0000256" key="2">
    <source>
        <dbReference type="ARBA" id="ARBA00004604"/>
    </source>
</evidence>
<proteinExistence type="inferred from homology"/>
<accession>A0A4S2MWE4</accession>
<dbReference type="Gene3D" id="3.30.70.330">
    <property type="match status" value="2"/>
</dbReference>